<feature type="compositionally biased region" description="Acidic residues" evidence="2">
    <location>
        <begin position="1"/>
        <end position="22"/>
    </location>
</feature>
<dbReference type="InterPro" id="IPR043128">
    <property type="entry name" value="Rev_trsase/Diguanyl_cyclase"/>
</dbReference>
<comment type="caution">
    <text evidence="6">The sequence shown here is derived from an EMBL/GenBank/DDBJ whole genome shotgun (WGS) entry which is preliminary data.</text>
</comment>
<dbReference type="PROSITE" id="PS50110">
    <property type="entry name" value="RESPONSE_REGULATORY"/>
    <property type="match status" value="1"/>
</dbReference>
<protein>
    <submittedName>
        <fullName evidence="6">EAL domain-containing protein</fullName>
    </submittedName>
</protein>
<dbReference type="InterPro" id="IPR001789">
    <property type="entry name" value="Sig_transdc_resp-reg_receiver"/>
</dbReference>
<reference evidence="6 7" key="1">
    <citation type="submission" date="2023-11" db="EMBL/GenBank/DDBJ databases">
        <title>Paucibacter sp. nov., isolated from fresh soil in Korea.</title>
        <authorList>
            <person name="Le N.T.T."/>
        </authorList>
    </citation>
    <scope>NUCLEOTIDE SEQUENCE [LARGE SCALE GENOMIC DNA]</scope>
    <source>
        <strain evidence="6 7">R3-3</strain>
    </source>
</reference>
<gene>
    <name evidence="6" type="ORF">SNE35_13215</name>
</gene>
<dbReference type="SMART" id="SM00052">
    <property type="entry name" value="EAL"/>
    <property type="match status" value="1"/>
</dbReference>
<feature type="region of interest" description="Disordered" evidence="2">
    <location>
        <begin position="1"/>
        <end position="27"/>
    </location>
</feature>
<name>A0ABU5DI91_9BURK</name>
<dbReference type="Pfam" id="PF00990">
    <property type="entry name" value="GGDEF"/>
    <property type="match status" value="1"/>
</dbReference>
<dbReference type="InterPro" id="IPR000160">
    <property type="entry name" value="GGDEF_dom"/>
</dbReference>
<evidence type="ECO:0000259" key="5">
    <source>
        <dbReference type="PROSITE" id="PS50887"/>
    </source>
</evidence>
<dbReference type="SMART" id="SM00267">
    <property type="entry name" value="GGDEF"/>
    <property type="match status" value="1"/>
</dbReference>
<keyword evidence="1" id="KW-0597">Phosphoprotein</keyword>
<dbReference type="PANTHER" id="PTHR33121">
    <property type="entry name" value="CYCLIC DI-GMP PHOSPHODIESTERASE PDEF"/>
    <property type="match status" value="1"/>
</dbReference>
<evidence type="ECO:0000256" key="2">
    <source>
        <dbReference type="SAM" id="MobiDB-lite"/>
    </source>
</evidence>
<dbReference type="Gene3D" id="3.20.20.450">
    <property type="entry name" value="EAL domain"/>
    <property type="match status" value="1"/>
</dbReference>
<dbReference type="PANTHER" id="PTHR33121:SF70">
    <property type="entry name" value="SIGNALING PROTEIN YKOW"/>
    <property type="match status" value="1"/>
</dbReference>
<evidence type="ECO:0000313" key="6">
    <source>
        <dbReference type="EMBL" id="MDY0745473.1"/>
    </source>
</evidence>
<dbReference type="InterPro" id="IPR035919">
    <property type="entry name" value="EAL_sf"/>
</dbReference>
<dbReference type="EMBL" id="JAXCLA010000004">
    <property type="protein sequence ID" value="MDY0745473.1"/>
    <property type="molecule type" value="Genomic_DNA"/>
</dbReference>
<dbReference type="SUPFAM" id="SSF141868">
    <property type="entry name" value="EAL domain-like"/>
    <property type="match status" value="1"/>
</dbReference>
<evidence type="ECO:0000259" key="4">
    <source>
        <dbReference type="PROSITE" id="PS50883"/>
    </source>
</evidence>
<dbReference type="CDD" id="cd01949">
    <property type="entry name" value="GGDEF"/>
    <property type="match status" value="1"/>
</dbReference>
<dbReference type="Gene3D" id="3.40.50.2300">
    <property type="match status" value="1"/>
</dbReference>
<feature type="domain" description="GGDEF" evidence="5">
    <location>
        <begin position="199"/>
        <end position="330"/>
    </location>
</feature>
<evidence type="ECO:0000313" key="7">
    <source>
        <dbReference type="Proteomes" id="UP001285263"/>
    </source>
</evidence>
<dbReference type="InterPro" id="IPR050706">
    <property type="entry name" value="Cyclic-di-GMP_PDE-like"/>
</dbReference>
<dbReference type="InterPro" id="IPR011006">
    <property type="entry name" value="CheY-like_superfamily"/>
</dbReference>
<evidence type="ECO:0000259" key="3">
    <source>
        <dbReference type="PROSITE" id="PS50110"/>
    </source>
</evidence>
<feature type="modified residue" description="4-aspartylphosphate" evidence="1">
    <location>
        <position position="86"/>
    </location>
</feature>
<dbReference type="PROSITE" id="PS50887">
    <property type="entry name" value="GGDEF"/>
    <property type="match status" value="1"/>
</dbReference>
<dbReference type="Proteomes" id="UP001285263">
    <property type="component" value="Unassembled WGS sequence"/>
</dbReference>
<proteinExistence type="predicted"/>
<dbReference type="InterPro" id="IPR001633">
    <property type="entry name" value="EAL_dom"/>
</dbReference>
<dbReference type="CDD" id="cd01948">
    <property type="entry name" value="EAL"/>
    <property type="match status" value="1"/>
</dbReference>
<dbReference type="InterPro" id="IPR029787">
    <property type="entry name" value="Nucleotide_cyclase"/>
</dbReference>
<dbReference type="NCBIfam" id="TIGR00254">
    <property type="entry name" value="GGDEF"/>
    <property type="match status" value="1"/>
</dbReference>
<evidence type="ECO:0000256" key="1">
    <source>
        <dbReference type="PROSITE-ProRule" id="PRU00169"/>
    </source>
</evidence>
<dbReference type="SUPFAM" id="SSF55073">
    <property type="entry name" value="Nucleotide cyclase"/>
    <property type="match status" value="1"/>
</dbReference>
<dbReference type="Gene3D" id="3.30.70.270">
    <property type="match status" value="1"/>
</dbReference>
<keyword evidence="7" id="KW-1185">Reference proteome</keyword>
<accession>A0ABU5DI91</accession>
<feature type="domain" description="EAL" evidence="4">
    <location>
        <begin position="339"/>
        <end position="592"/>
    </location>
</feature>
<dbReference type="Pfam" id="PF00563">
    <property type="entry name" value="EAL"/>
    <property type="match status" value="1"/>
</dbReference>
<organism evidence="6 7">
    <name type="scientific">Roseateles agri</name>
    <dbReference type="NCBI Taxonomy" id="3098619"/>
    <lineage>
        <taxon>Bacteria</taxon>
        <taxon>Pseudomonadati</taxon>
        <taxon>Pseudomonadota</taxon>
        <taxon>Betaproteobacteria</taxon>
        <taxon>Burkholderiales</taxon>
        <taxon>Sphaerotilaceae</taxon>
        <taxon>Roseateles</taxon>
    </lineage>
</organism>
<dbReference type="SUPFAM" id="SSF52172">
    <property type="entry name" value="CheY-like"/>
    <property type="match status" value="1"/>
</dbReference>
<dbReference type="RefSeq" id="WP_320423378.1">
    <property type="nucleotide sequence ID" value="NZ_JAXCLA010000004.1"/>
</dbReference>
<feature type="domain" description="Response regulatory" evidence="3">
    <location>
        <begin position="31"/>
        <end position="155"/>
    </location>
</feature>
<dbReference type="PROSITE" id="PS50883">
    <property type="entry name" value="EAL"/>
    <property type="match status" value="1"/>
</dbReference>
<sequence length="594" mass="65089">MTADGADEDEFLVLADDDEAPEPEAPGDPWSVLIVDDDPTIHLATQFALRDFRFTGRAVAFLNAYTAAEAQEVLARHPGIACVLLDVVMETESAGLDLVAHIRGELKNGEIRLILRTGQPGYVPDISVIQDYDINDYKEKSYTTGEQLQTSLSAALRAYQQIMALRESRQGLAFVDPLTGLPNVLTLVRHMSDGLDPARSHVLGLVDIDNFESVNESLGREIGDQLLRHVGRELSRFDGIDFVARAGGNVFGVLMSVADSAAALDRLQRVCADLKSTLPVGGAYVAVGATMGATLFQAGAINPSTVIGNAGIALKKARQDRPGGVMLFEDSMSASLRLRQHLGARVHRAIEEQAFFLLYQPQLSLATGRVVGVEALLRWRDGEQVVAPEQFIDVADSAGLMQPLGRWVLDTALAQQRRWREQGWRVRMAVNLSTRQIIEDDSFVDFVRRSLLQHGAAPGELELEVTETMVTEDMASGSGRLRQLRDMGVQIAIDDFGTGYSSLGQLRHLPVNRLKIDRVFIQGLDTDPQDRHIAEMIIRMGHAVWLGVLAEGVETTAQREVLKELHCDEAQGSLYAEPLDADELPALFQRLGVA</sequence>